<evidence type="ECO:0000313" key="1">
    <source>
        <dbReference type="EMBL" id="ACN98834.1"/>
    </source>
</evidence>
<dbReference type="KEGG" id="saf:SULAZ_0117"/>
<dbReference type="AlphaFoldDB" id="C1DXK1"/>
<proteinExistence type="predicted"/>
<accession>C1DXK1</accession>
<protein>
    <submittedName>
        <fullName evidence="1">Uncharacterized protein</fullName>
    </submittedName>
</protein>
<organism evidence="1 2">
    <name type="scientific">Sulfurihydrogenibium azorense (strain DSM 15241 / OCM 825 / Az-Fu1)</name>
    <dbReference type="NCBI Taxonomy" id="204536"/>
    <lineage>
        <taxon>Bacteria</taxon>
        <taxon>Pseudomonadati</taxon>
        <taxon>Aquificota</taxon>
        <taxon>Aquificia</taxon>
        <taxon>Aquificales</taxon>
        <taxon>Hydrogenothermaceae</taxon>
        <taxon>Sulfurihydrogenibium</taxon>
    </lineage>
</organism>
<dbReference type="STRING" id="204536.SULAZ_0117"/>
<reference evidence="1 2" key="1">
    <citation type="journal article" date="2009" name="J. Bacteriol.">
        <title>Complete and draft genome sequences of six members of the Aquificales.</title>
        <authorList>
            <person name="Reysenbach A.L."/>
            <person name="Hamamura N."/>
            <person name="Podar M."/>
            <person name="Griffiths E."/>
            <person name="Ferreira S."/>
            <person name="Hochstein R."/>
            <person name="Heidelberg J."/>
            <person name="Johnson J."/>
            <person name="Mead D."/>
            <person name="Pohorille A."/>
            <person name="Sarmiento M."/>
            <person name="Schweighofer K."/>
            <person name="Seshadri R."/>
            <person name="Voytek M.A."/>
        </authorList>
    </citation>
    <scope>NUCLEOTIDE SEQUENCE [LARGE SCALE GENOMIC DNA]</scope>
    <source>
        <strain evidence="2">Az-Fu1 / DSM 15241 / OCM 825</strain>
    </source>
</reference>
<gene>
    <name evidence="1" type="ordered locus">SULAZ_0117</name>
</gene>
<dbReference type="EMBL" id="CP001229">
    <property type="protein sequence ID" value="ACN98834.1"/>
    <property type="molecule type" value="Genomic_DNA"/>
</dbReference>
<sequence length="56" mass="6577">MAVKDLISKIDLITKDFIVAIESVDSQKRVELFKTYYETLKVLEELQVSHYSKKKN</sequence>
<name>C1DXK1_SULAA</name>
<evidence type="ECO:0000313" key="2">
    <source>
        <dbReference type="Proteomes" id="UP000001369"/>
    </source>
</evidence>
<dbReference type="Proteomes" id="UP000001369">
    <property type="component" value="Chromosome"/>
</dbReference>
<dbReference type="RefSeq" id="WP_012674155.1">
    <property type="nucleotide sequence ID" value="NC_012438.1"/>
</dbReference>
<keyword evidence="2" id="KW-1185">Reference proteome</keyword>
<dbReference type="HOGENOM" id="CLU_3012609_0_0_0"/>